<organism evidence="2 3">
    <name type="scientific">Heterodera trifolii</name>
    <dbReference type="NCBI Taxonomy" id="157864"/>
    <lineage>
        <taxon>Eukaryota</taxon>
        <taxon>Metazoa</taxon>
        <taxon>Ecdysozoa</taxon>
        <taxon>Nematoda</taxon>
        <taxon>Chromadorea</taxon>
        <taxon>Rhabditida</taxon>
        <taxon>Tylenchina</taxon>
        <taxon>Tylenchomorpha</taxon>
        <taxon>Tylenchoidea</taxon>
        <taxon>Heteroderidae</taxon>
        <taxon>Heteroderinae</taxon>
        <taxon>Heterodera</taxon>
    </lineage>
</organism>
<feature type="region of interest" description="Disordered" evidence="1">
    <location>
        <begin position="63"/>
        <end position="91"/>
    </location>
</feature>
<dbReference type="EMBL" id="JBICBT010000917">
    <property type="protein sequence ID" value="KAL3093202.1"/>
    <property type="molecule type" value="Genomic_DNA"/>
</dbReference>
<feature type="compositionally biased region" description="Basic residues" evidence="1">
    <location>
        <begin position="82"/>
        <end position="91"/>
    </location>
</feature>
<sequence length="91" mass="10586">MISRRHFFDPSSAQSDARQRIANKGQFWRSVTKVSGQSVDTGTNGRKTKRRKGLVERPNWTCRKSVFERKSPAHGNRTERQKSHRKCPFGR</sequence>
<evidence type="ECO:0000256" key="1">
    <source>
        <dbReference type="SAM" id="MobiDB-lite"/>
    </source>
</evidence>
<keyword evidence="3" id="KW-1185">Reference proteome</keyword>
<name>A0ABD2JRJ6_9BILA</name>
<gene>
    <name evidence="2" type="ORF">niasHT_022652</name>
</gene>
<accession>A0ABD2JRJ6</accession>
<evidence type="ECO:0000313" key="3">
    <source>
        <dbReference type="Proteomes" id="UP001620626"/>
    </source>
</evidence>
<comment type="caution">
    <text evidence="2">The sequence shown here is derived from an EMBL/GenBank/DDBJ whole genome shotgun (WGS) entry which is preliminary data.</text>
</comment>
<reference evidence="2 3" key="1">
    <citation type="submission" date="2024-10" db="EMBL/GenBank/DDBJ databases">
        <authorList>
            <person name="Kim D."/>
        </authorList>
    </citation>
    <scope>NUCLEOTIDE SEQUENCE [LARGE SCALE GENOMIC DNA]</scope>
    <source>
        <strain evidence="2">BH-2024</strain>
    </source>
</reference>
<proteinExistence type="predicted"/>
<dbReference type="Proteomes" id="UP001620626">
    <property type="component" value="Unassembled WGS sequence"/>
</dbReference>
<dbReference type="AlphaFoldDB" id="A0ABD2JRJ6"/>
<evidence type="ECO:0000313" key="2">
    <source>
        <dbReference type="EMBL" id="KAL3093202.1"/>
    </source>
</evidence>
<protein>
    <submittedName>
        <fullName evidence="2">Uncharacterized protein</fullName>
    </submittedName>
</protein>
<feature type="compositionally biased region" description="Basic and acidic residues" evidence="1">
    <location>
        <begin position="65"/>
        <end position="81"/>
    </location>
</feature>